<gene>
    <name evidence="10" type="ORF">CB5_LOCUS2073</name>
</gene>
<dbReference type="PANTHER" id="PTHR12709:SF1">
    <property type="entry name" value="DNA-DIRECTED RNA POLYMERASE III SUBUNIT RPC8"/>
    <property type="match status" value="1"/>
</dbReference>
<evidence type="ECO:0000259" key="8">
    <source>
        <dbReference type="Pfam" id="PF03876"/>
    </source>
</evidence>
<evidence type="ECO:0000313" key="10">
    <source>
        <dbReference type="EMBL" id="CAD1818862.1"/>
    </source>
</evidence>
<dbReference type="GO" id="GO:0006384">
    <property type="term" value="P:transcription initiation at RNA polymerase III promoter"/>
    <property type="evidence" value="ECO:0007669"/>
    <property type="project" value="TreeGrafter"/>
</dbReference>
<evidence type="ECO:0000256" key="4">
    <source>
        <dbReference type="ARBA" id="ARBA00023163"/>
    </source>
</evidence>
<proteinExistence type="inferred from homology"/>
<dbReference type="FunFam" id="3.30.1490.120:FF:000002">
    <property type="entry name" value="DNA-directed RNA polymerase III subunit RPC8"/>
    <property type="match status" value="1"/>
</dbReference>
<dbReference type="AlphaFoldDB" id="A0A6V7NJU2"/>
<dbReference type="InterPro" id="IPR036898">
    <property type="entry name" value="RNA_pol_Rpb7-like_N_sf"/>
</dbReference>
<dbReference type="SUPFAM" id="SSF50249">
    <property type="entry name" value="Nucleic acid-binding proteins"/>
    <property type="match status" value="1"/>
</dbReference>
<dbReference type="Pfam" id="PF03876">
    <property type="entry name" value="SHS2_Rpb7-N"/>
    <property type="match status" value="1"/>
</dbReference>
<evidence type="ECO:0000256" key="1">
    <source>
        <dbReference type="ARBA" id="ARBA00004123"/>
    </source>
</evidence>
<feature type="domain" description="RNA polymerase III subunit Rpc25" evidence="9">
    <location>
        <begin position="196"/>
        <end position="299"/>
    </location>
</feature>
<organism evidence="10">
    <name type="scientific">Ananas comosus var. bracteatus</name>
    <name type="common">red pineapple</name>
    <dbReference type="NCBI Taxonomy" id="296719"/>
    <lineage>
        <taxon>Eukaryota</taxon>
        <taxon>Viridiplantae</taxon>
        <taxon>Streptophyta</taxon>
        <taxon>Embryophyta</taxon>
        <taxon>Tracheophyta</taxon>
        <taxon>Spermatophyta</taxon>
        <taxon>Magnoliopsida</taxon>
        <taxon>Liliopsida</taxon>
        <taxon>Poales</taxon>
        <taxon>Bromeliaceae</taxon>
        <taxon>Bromelioideae</taxon>
        <taxon>Ananas</taxon>
    </lineage>
</organism>
<keyword evidence="5 6" id="KW-0539">Nucleus</keyword>
<keyword evidence="4 6" id="KW-0804">Transcription</keyword>
<comment type="subcellular location">
    <subcellularLocation>
        <location evidence="1 6">Nucleus</location>
    </subcellularLocation>
</comment>
<keyword evidence="3 6" id="KW-0240">DNA-directed RNA polymerase</keyword>
<dbReference type="SUPFAM" id="SSF88798">
    <property type="entry name" value="N-terminal, heterodimerisation domain of RBP7 (RpoE)"/>
    <property type="match status" value="1"/>
</dbReference>
<evidence type="ECO:0000256" key="2">
    <source>
        <dbReference type="ARBA" id="ARBA00009307"/>
    </source>
</evidence>
<dbReference type="InterPro" id="IPR045113">
    <property type="entry name" value="Rpb7-like"/>
</dbReference>
<comment type="similarity">
    <text evidence="2">Belongs to the eukaryotic RPB7/RPC8 RNA polymerase subunit family.</text>
</comment>
<protein>
    <recommendedName>
        <fullName evidence="6">DNA-directed RNA polymerase subunit</fullName>
    </recommendedName>
</protein>
<evidence type="ECO:0000256" key="3">
    <source>
        <dbReference type="ARBA" id="ARBA00022478"/>
    </source>
</evidence>
<feature type="domain" description="RNA polymerase Rpb7-like N-terminal" evidence="8">
    <location>
        <begin position="121"/>
        <end position="177"/>
    </location>
</feature>
<dbReference type="InterPro" id="IPR012340">
    <property type="entry name" value="NA-bd_OB-fold"/>
</dbReference>
<reference evidence="10" key="1">
    <citation type="submission" date="2020-07" db="EMBL/GenBank/DDBJ databases">
        <authorList>
            <person name="Lin J."/>
        </authorList>
    </citation>
    <scope>NUCLEOTIDE SEQUENCE</scope>
</reference>
<dbReference type="CDD" id="cd04330">
    <property type="entry name" value="RNAP_III_Rpc25_N"/>
    <property type="match status" value="1"/>
</dbReference>
<dbReference type="Gene3D" id="3.30.1490.120">
    <property type="entry name" value="RNA polymerase Rpb7-like, N-terminal domain"/>
    <property type="match status" value="1"/>
</dbReference>
<dbReference type="EMBL" id="LR862139">
    <property type="protein sequence ID" value="CAD1818862.1"/>
    <property type="molecule type" value="Genomic_DNA"/>
</dbReference>
<evidence type="ECO:0000259" key="9">
    <source>
        <dbReference type="Pfam" id="PF08292"/>
    </source>
</evidence>
<feature type="compositionally biased region" description="Pro residues" evidence="7">
    <location>
        <begin position="49"/>
        <end position="66"/>
    </location>
</feature>
<sequence>MNENLLKIISILSHVTHRSLQICTKSDPLTSLASEAPTKQACTVHPSRHLPPPSETLGNPPIPNPNPKTSQSLSSLPCALILLPHQAKRQNAPRRNLPGAGAISQICEAFGAGMFCLSEIEHDLPMPPRLLNRPLISAIKEELERLFLDKVIANLGLCISIYDVHSVEGGFIFPGDGSAMYKVKFRMVVFRPFIGEILTGKIESSDEDCLRLSLGFFNDIYIPEHRIARPCKRGDDGIWVWLYEGEELPLDIGEEVRFRVLSIKYPPVPNEQKEDAKPFAPMEIIGETSGDGLGHPSWWGD</sequence>
<evidence type="ECO:0000256" key="7">
    <source>
        <dbReference type="SAM" id="MobiDB-lite"/>
    </source>
</evidence>
<dbReference type="Gene3D" id="2.40.50.140">
    <property type="entry name" value="Nucleic acid-binding proteins"/>
    <property type="match status" value="1"/>
</dbReference>
<dbReference type="Pfam" id="PF08292">
    <property type="entry name" value="RNA_pol_Rbc25"/>
    <property type="match status" value="1"/>
</dbReference>
<evidence type="ECO:0000256" key="5">
    <source>
        <dbReference type="ARBA" id="ARBA00023242"/>
    </source>
</evidence>
<dbReference type="InterPro" id="IPR005576">
    <property type="entry name" value="Rpb7-like_N"/>
</dbReference>
<comment type="function">
    <text evidence="6">DNA-dependent RNA polymerase which catalyzes the transcription of DNA into RNA using the four ribonucleoside triphosphates as substrates.</text>
</comment>
<dbReference type="PANTHER" id="PTHR12709">
    <property type="entry name" value="DNA-DIRECTED RNA POLYMERASE II, III"/>
    <property type="match status" value="1"/>
</dbReference>
<dbReference type="GO" id="GO:0005666">
    <property type="term" value="C:RNA polymerase III complex"/>
    <property type="evidence" value="ECO:0007669"/>
    <property type="project" value="TreeGrafter"/>
</dbReference>
<evidence type="ECO:0000256" key="6">
    <source>
        <dbReference type="RuleBase" id="RU369086"/>
    </source>
</evidence>
<feature type="region of interest" description="Disordered" evidence="7">
    <location>
        <begin position="36"/>
        <end position="73"/>
    </location>
</feature>
<name>A0A6V7NJU2_ANACO</name>
<accession>A0A6V7NJU2</accession>
<dbReference type="InterPro" id="IPR013238">
    <property type="entry name" value="RNA_pol_III_Rbc25"/>
</dbReference>